<organism evidence="17 18">
    <name type="scientific">Rodentibacter genomosp. 2</name>
    <dbReference type="NCBI Taxonomy" id="1908266"/>
    <lineage>
        <taxon>Bacteria</taxon>
        <taxon>Pseudomonadati</taxon>
        <taxon>Pseudomonadota</taxon>
        <taxon>Gammaproteobacteria</taxon>
        <taxon>Pasteurellales</taxon>
        <taxon>Pasteurellaceae</taxon>
        <taxon>Rodentibacter</taxon>
    </lineage>
</organism>
<dbReference type="InterPro" id="IPR035587">
    <property type="entry name" value="DUS-like_FMN-bd"/>
</dbReference>
<evidence type="ECO:0000256" key="4">
    <source>
        <dbReference type="ARBA" id="ARBA00022630"/>
    </source>
</evidence>
<reference evidence="17 18" key="1">
    <citation type="submission" date="2016-10" db="EMBL/GenBank/DDBJ databases">
        <title>Rodentibacter gen. nov. and new species.</title>
        <authorList>
            <person name="Christensen H."/>
        </authorList>
    </citation>
    <scope>NUCLEOTIDE SEQUENCE [LARGE SCALE GENOMIC DNA]</scope>
    <source>
        <strain evidence="17 18">1996246016</strain>
    </source>
</reference>
<evidence type="ECO:0000256" key="14">
    <source>
        <dbReference type="PIRSR" id="PIRSR006621-1"/>
    </source>
</evidence>
<comment type="catalytic activity">
    <reaction evidence="11 12">
        <text>a 5,6-dihydrouridine in tRNA + NAD(+) = a uridine in tRNA + NADH + H(+)</text>
        <dbReference type="Rhea" id="RHEA:54452"/>
        <dbReference type="Rhea" id="RHEA-COMP:13339"/>
        <dbReference type="Rhea" id="RHEA-COMP:13887"/>
        <dbReference type="ChEBI" id="CHEBI:15378"/>
        <dbReference type="ChEBI" id="CHEBI:57540"/>
        <dbReference type="ChEBI" id="CHEBI:57945"/>
        <dbReference type="ChEBI" id="CHEBI:65315"/>
        <dbReference type="ChEBI" id="CHEBI:74443"/>
    </reaction>
</comment>
<comment type="caution">
    <text evidence="17">The sequence shown here is derived from an EMBL/GenBank/DDBJ whole genome shotgun (WGS) entry which is preliminary data.</text>
</comment>
<keyword evidence="6 12" id="KW-0819">tRNA processing</keyword>
<keyword evidence="8 12" id="KW-0694">RNA-binding</keyword>
<dbReference type="PROSITE" id="PS01136">
    <property type="entry name" value="UPF0034"/>
    <property type="match status" value="1"/>
</dbReference>
<evidence type="ECO:0000313" key="17">
    <source>
        <dbReference type="EMBL" id="OOF52852.1"/>
    </source>
</evidence>
<keyword evidence="3 12" id="KW-0820">tRNA-binding</keyword>
<keyword evidence="18" id="KW-1185">Reference proteome</keyword>
<dbReference type="Gene3D" id="1.10.1200.80">
    <property type="entry name" value="Putative flavin oxidoreducatase, domain 2"/>
    <property type="match status" value="1"/>
</dbReference>
<evidence type="ECO:0000256" key="12">
    <source>
        <dbReference type="HAMAP-Rule" id="MF_02042"/>
    </source>
</evidence>
<evidence type="ECO:0000256" key="5">
    <source>
        <dbReference type="ARBA" id="ARBA00022643"/>
    </source>
</evidence>
<evidence type="ECO:0000256" key="8">
    <source>
        <dbReference type="ARBA" id="ARBA00022884"/>
    </source>
</evidence>
<evidence type="ECO:0000256" key="6">
    <source>
        <dbReference type="ARBA" id="ARBA00022694"/>
    </source>
</evidence>
<dbReference type="GO" id="GO:0050660">
    <property type="term" value="F:flavin adenine dinucleotide binding"/>
    <property type="evidence" value="ECO:0007669"/>
    <property type="project" value="InterPro"/>
</dbReference>
<evidence type="ECO:0000256" key="7">
    <source>
        <dbReference type="ARBA" id="ARBA00022857"/>
    </source>
</evidence>
<accession>A0A1V3J9Y3</accession>
<dbReference type="PIRSF" id="PIRSF006621">
    <property type="entry name" value="Dus"/>
    <property type="match status" value="1"/>
</dbReference>
<evidence type="ECO:0000256" key="1">
    <source>
        <dbReference type="ARBA" id="ARBA00001917"/>
    </source>
</evidence>
<evidence type="ECO:0000256" key="15">
    <source>
        <dbReference type="PIRSR" id="PIRSR006621-2"/>
    </source>
</evidence>
<feature type="domain" description="DUS-like FMN-binding" evidence="16">
    <location>
        <begin position="13"/>
        <end position="320"/>
    </location>
</feature>
<dbReference type="PANTHER" id="PTHR45846:SF1">
    <property type="entry name" value="TRNA-DIHYDROURIDINE(47) SYNTHASE [NAD(P)(+)]-LIKE"/>
    <property type="match status" value="1"/>
</dbReference>
<dbReference type="InterPro" id="IPR001269">
    <property type="entry name" value="DUS_fam"/>
</dbReference>
<dbReference type="EMBL" id="MLHO01000083">
    <property type="protein sequence ID" value="OOF52852.1"/>
    <property type="molecule type" value="Genomic_DNA"/>
</dbReference>
<dbReference type="CDD" id="cd02801">
    <property type="entry name" value="DUS_like_FMN"/>
    <property type="match status" value="1"/>
</dbReference>
<evidence type="ECO:0000256" key="11">
    <source>
        <dbReference type="ARBA" id="ARBA00048802"/>
    </source>
</evidence>
<dbReference type="InterPro" id="IPR013785">
    <property type="entry name" value="Aldolase_TIM"/>
</dbReference>
<feature type="binding site" evidence="12 15">
    <location>
        <position position="70"/>
    </location>
    <ligand>
        <name>FMN</name>
        <dbReference type="ChEBI" id="CHEBI:58210"/>
    </ligand>
</feature>
<comment type="cofactor">
    <cofactor evidence="1 12 13 15">
        <name>FMN</name>
        <dbReference type="ChEBI" id="CHEBI:58210"/>
    </cofactor>
</comment>
<dbReference type="Gene3D" id="3.20.20.70">
    <property type="entry name" value="Aldolase class I"/>
    <property type="match status" value="1"/>
</dbReference>
<feature type="binding site" evidence="12 15">
    <location>
        <position position="139"/>
    </location>
    <ligand>
        <name>FMN</name>
        <dbReference type="ChEBI" id="CHEBI:58210"/>
    </ligand>
</feature>
<dbReference type="InterPro" id="IPR018517">
    <property type="entry name" value="tRNA_hU_synthase_CS"/>
</dbReference>
<dbReference type="HAMAP" id="MF_02042">
    <property type="entry name" value="DusB_subfam"/>
    <property type="match status" value="1"/>
</dbReference>
<dbReference type="EC" id="1.3.1.-" evidence="12"/>
<evidence type="ECO:0000313" key="18">
    <source>
        <dbReference type="Proteomes" id="UP000188541"/>
    </source>
</evidence>
<keyword evidence="4 12" id="KW-0285">Flavoprotein</keyword>
<comment type="function">
    <text evidence="2 12 13">Catalyzes the synthesis of 5,6-dihydrouridine (D), a modified base found in the D-loop of most tRNAs, via the reduction of the C5-C6 double bond in target uridines.</text>
</comment>
<keyword evidence="7 12" id="KW-0521">NADP</keyword>
<sequence length="326" mass="36046">MQIGSYQLKNRVLLAPMAGITDKPFRRLCAHYGAGLTFSEMMSTNPQVWHTEKSKLRLAHSEDLGINAVQIAGSDPLEMAKAAAVNVEYGAEIIDINMGCPAKKVNRKLAGSALLQFPELVEKILREVVSAVDVPVTLKIRTGWDKSNRNCVQIGKIAEQSGIQALTIHGRTRECLFEGEAEYDNIRSVKQTISIPVIANGDIGSAEKAKAVLDYTGADAIMIGRAALGNPWLFQAVDSLIEHDSIVQTPSLSEKCGQILCHIQELHQFYGEQKGYRIARKHVAWYLQGIQPDSVFRQAFNTINDAKEQLIVLEDFLNSILDKEKC</sequence>
<feature type="binding site" evidence="12 15">
    <location>
        <begin position="16"/>
        <end position="18"/>
    </location>
    <ligand>
        <name>FMN</name>
        <dbReference type="ChEBI" id="CHEBI:58210"/>
    </ligand>
</feature>
<dbReference type="InterPro" id="IPR032887">
    <property type="entry name" value="DusB"/>
</dbReference>
<keyword evidence="5 12" id="KW-0288">FMN</keyword>
<evidence type="ECO:0000256" key="2">
    <source>
        <dbReference type="ARBA" id="ARBA00002790"/>
    </source>
</evidence>
<dbReference type="RefSeq" id="WP_077551858.1">
    <property type="nucleotide sequence ID" value="NZ_MLHO01000083.1"/>
</dbReference>
<dbReference type="InterPro" id="IPR004652">
    <property type="entry name" value="DusB-like"/>
</dbReference>
<dbReference type="STRING" id="1908266.BKK55_11855"/>
<dbReference type="InterPro" id="IPR024036">
    <property type="entry name" value="tRNA-dHydroUridine_Synthase_C"/>
</dbReference>
<dbReference type="AlphaFoldDB" id="A0A1V3J9Y3"/>
<feature type="active site" description="Proton donor" evidence="12 14">
    <location>
        <position position="100"/>
    </location>
</feature>
<comment type="similarity">
    <text evidence="13">Belongs to the dus family.</text>
</comment>
<dbReference type="GO" id="GO:0017150">
    <property type="term" value="F:tRNA dihydrouridine synthase activity"/>
    <property type="evidence" value="ECO:0007669"/>
    <property type="project" value="UniProtKB-UniRule"/>
</dbReference>
<dbReference type="Proteomes" id="UP000188541">
    <property type="component" value="Unassembled WGS sequence"/>
</dbReference>
<evidence type="ECO:0000256" key="3">
    <source>
        <dbReference type="ARBA" id="ARBA00022555"/>
    </source>
</evidence>
<dbReference type="OrthoDB" id="9764501at2"/>
<feature type="binding site" evidence="12">
    <location>
        <begin position="200"/>
        <end position="202"/>
    </location>
    <ligand>
        <name>FMN</name>
        <dbReference type="ChEBI" id="CHEBI:58210"/>
    </ligand>
</feature>
<evidence type="ECO:0000256" key="10">
    <source>
        <dbReference type="ARBA" id="ARBA00048205"/>
    </source>
</evidence>
<dbReference type="GO" id="GO:0000049">
    <property type="term" value="F:tRNA binding"/>
    <property type="evidence" value="ECO:0007669"/>
    <property type="project" value="UniProtKB-UniRule"/>
</dbReference>
<dbReference type="GO" id="GO:0010181">
    <property type="term" value="F:FMN binding"/>
    <property type="evidence" value="ECO:0007669"/>
    <property type="project" value="UniProtKB-UniRule"/>
</dbReference>
<proteinExistence type="inferred from homology"/>
<dbReference type="SUPFAM" id="SSF51395">
    <property type="entry name" value="FMN-linked oxidoreductases"/>
    <property type="match status" value="1"/>
</dbReference>
<dbReference type="Pfam" id="PF01207">
    <property type="entry name" value="Dus"/>
    <property type="match status" value="1"/>
</dbReference>
<dbReference type="NCBIfam" id="TIGR00737">
    <property type="entry name" value="nifR3_yhdG"/>
    <property type="match status" value="1"/>
</dbReference>
<keyword evidence="15" id="KW-0547">Nucleotide-binding</keyword>
<feature type="binding site" evidence="15">
    <location>
        <position position="169"/>
    </location>
    <ligand>
        <name>FMN</name>
        <dbReference type="ChEBI" id="CHEBI:58210"/>
    </ligand>
</feature>
<gene>
    <name evidence="12" type="primary">dusB</name>
    <name evidence="17" type="ORF">BKK55_11855</name>
</gene>
<evidence type="ECO:0000256" key="13">
    <source>
        <dbReference type="PIRNR" id="PIRNR006621"/>
    </source>
</evidence>
<comment type="similarity">
    <text evidence="12">Belongs to the Dus family. DusB subfamily.</text>
</comment>
<comment type="catalytic activity">
    <reaction evidence="10 12">
        <text>a 5,6-dihydrouridine in tRNA + NADP(+) = a uridine in tRNA + NADPH + H(+)</text>
        <dbReference type="Rhea" id="RHEA:23624"/>
        <dbReference type="Rhea" id="RHEA-COMP:13339"/>
        <dbReference type="Rhea" id="RHEA-COMP:13887"/>
        <dbReference type="ChEBI" id="CHEBI:15378"/>
        <dbReference type="ChEBI" id="CHEBI:57783"/>
        <dbReference type="ChEBI" id="CHEBI:58349"/>
        <dbReference type="ChEBI" id="CHEBI:65315"/>
        <dbReference type="ChEBI" id="CHEBI:74443"/>
    </reaction>
</comment>
<evidence type="ECO:0000256" key="9">
    <source>
        <dbReference type="ARBA" id="ARBA00023002"/>
    </source>
</evidence>
<protein>
    <recommendedName>
        <fullName evidence="12">tRNA-dihydrouridine synthase B</fullName>
        <ecNumber evidence="12">1.3.1.-</ecNumber>
    </recommendedName>
</protein>
<keyword evidence="9 12" id="KW-0560">Oxidoreductase</keyword>
<name>A0A1V3J9Y3_9PAST</name>
<evidence type="ECO:0000259" key="16">
    <source>
        <dbReference type="Pfam" id="PF01207"/>
    </source>
</evidence>
<feature type="binding site" evidence="12 15">
    <location>
        <begin position="224"/>
        <end position="225"/>
    </location>
    <ligand>
        <name>FMN</name>
        <dbReference type="ChEBI" id="CHEBI:58210"/>
    </ligand>
</feature>
<dbReference type="PANTHER" id="PTHR45846">
    <property type="entry name" value="TRNA-DIHYDROURIDINE(47) SYNTHASE [NAD(P)(+)]-LIKE"/>
    <property type="match status" value="1"/>
</dbReference>